<evidence type="ECO:0000256" key="1">
    <source>
        <dbReference type="ARBA" id="ARBA00005361"/>
    </source>
</evidence>
<feature type="compositionally biased region" description="Basic and acidic residues" evidence="2">
    <location>
        <begin position="1"/>
        <end position="11"/>
    </location>
</feature>
<dbReference type="GO" id="GO:0045505">
    <property type="term" value="F:dynein intermediate chain binding"/>
    <property type="evidence" value="ECO:0007669"/>
    <property type="project" value="TreeGrafter"/>
</dbReference>
<dbReference type="InterPro" id="IPR038586">
    <property type="entry name" value="Tctex-1-like_sf"/>
</dbReference>
<dbReference type="GO" id="GO:0005868">
    <property type="term" value="C:cytoplasmic dynein complex"/>
    <property type="evidence" value="ECO:0007669"/>
    <property type="project" value="TreeGrafter"/>
</dbReference>
<proteinExistence type="inferred from homology"/>
<evidence type="ECO:0000313" key="4">
    <source>
        <dbReference type="Proteomes" id="UP000762676"/>
    </source>
</evidence>
<accession>A0AAV4F8T6</accession>
<evidence type="ECO:0000313" key="3">
    <source>
        <dbReference type="EMBL" id="GFR69484.1"/>
    </source>
</evidence>
<dbReference type="PANTHER" id="PTHR21255">
    <property type="entry name" value="T-COMPLEX-ASSOCIATED-TESTIS-EXPRESSED 1/ DYNEIN LIGHT CHAIN"/>
    <property type="match status" value="1"/>
</dbReference>
<dbReference type="PANTHER" id="PTHR21255:SF65">
    <property type="entry name" value="TCTEX1 DOMAIN-CONTAINING PROTEIN 2"/>
    <property type="match status" value="1"/>
</dbReference>
<dbReference type="GO" id="GO:0005737">
    <property type="term" value="C:cytoplasm"/>
    <property type="evidence" value="ECO:0007669"/>
    <property type="project" value="TreeGrafter"/>
</dbReference>
<feature type="region of interest" description="Disordered" evidence="2">
    <location>
        <begin position="1"/>
        <end position="116"/>
    </location>
</feature>
<comment type="similarity">
    <text evidence="1">Belongs to the dynein light chain Tctex-type family.</text>
</comment>
<dbReference type="Pfam" id="PF03645">
    <property type="entry name" value="Tctex-1"/>
    <property type="match status" value="1"/>
</dbReference>
<organism evidence="3 4">
    <name type="scientific">Elysia marginata</name>
    <dbReference type="NCBI Taxonomy" id="1093978"/>
    <lineage>
        <taxon>Eukaryota</taxon>
        <taxon>Metazoa</taxon>
        <taxon>Spiralia</taxon>
        <taxon>Lophotrochozoa</taxon>
        <taxon>Mollusca</taxon>
        <taxon>Gastropoda</taxon>
        <taxon>Heterobranchia</taxon>
        <taxon>Euthyneura</taxon>
        <taxon>Panpulmonata</taxon>
        <taxon>Sacoglossa</taxon>
        <taxon>Placobranchoidea</taxon>
        <taxon>Plakobranchidae</taxon>
        <taxon>Elysia</taxon>
    </lineage>
</organism>
<dbReference type="AlphaFoldDB" id="A0AAV4F8T6"/>
<keyword evidence="4" id="KW-1185">Reference proteome</keyword>
<dbReference type="CDD" id="cd21451">
    <property type="entry name" value="DLC-like_TCTEX1D"/>
    <property type="match status" value="1"/>
</dbReference>
<protein>
    <submittedName>
        <fullName evidence="3">Tctex1 domain-containing protein 4</fullName>
    </submittedName>
</protein>
<feature type="compositionally biased region" description="Polar residues" evidence="2">
    <location>
        <begin position="68"/>
        <end position="79"/>
    </location>
</feature>
<dbReference type="EMBL" id="BMAT01007711">
    <property type="protein sequence ID" value="GFR69484.1"/>
    <property type="molecule type" value="Genomic_DNA"/>
</dbReference>
<dbReference type="Gene3D" id="3.30.1140.40">
    <property type="entry name" value="Tctex-1"/>
    <property type="match status" value="1"/>
</dbReference>
<sequence length="319" mass="35992">MQKGSQRDPSKRAGLSVRYCFNGTDEDCRPGSQDPEDPESIAQSPDLTPSQPEPPPALQHLPYPNYWFRSSPSWGTNRQSRLASARLRRRSRSPPGDTDSDQGVWRDEEDEDPGFFVTGKVNQPGMEDTLSWDSSCNSSSSEEDIRDIYIDGVVAGTNNNYLWGSNKTPIPPRACNLSSNKGGEEFTTRNSNFGNHSNKKIENTYRLEPKHGQGFAWFKARKPMVSIVDQLLGEVTYNAKSGPAVTRKLCEIIMKVIKKTFDWPRYKFVCNVTLVQLKRQGIMIADRALWNTSVDNVASYVHKNKSLVCVVTFHALYFE</sequence>
<comment type="caution">
    <text evidence="3">The sequence shown here is derived from an EMBL/GenBank/DDBJ whole genome shotgun (WGS) entry which is preliminary data.</text>
</comment>
<dbReference type="InterPro" id="IPR005334">
    <property type="entry name" value="Tctex-1-like"/>
</dbReference>
<feature type="compositionally biased region" description="Polar residues" evidence="2">
    <location>
        <begin position="41"/>
        <end position="50"/>
    </location>
</feature>
<evidence type="ECO:0000256" key="2">
    <source>
        <dbReference type="SAM" id="MobiDB-lite"/>
    </source>
</evidence>
<name>A0AAV4F8T6_9GAST</name>
<dbReference type="GO" id="GO:0007018">
    <property type="term" value="P:microtubule-based movement"/>
    <property type="evidence" value="ECO:0007669"/>
    <property type="project" value="TreeGrafter"/>
</dbReference>
<reference evidence="3 4" key="1">
    <citation type="journal article" date="2021" name="Elife">
        <title>Chloroplast acquisition without the gene transfer in kleptoplastic sea slugs, Plakobranchus ocellatus.</title>
        <authorList>
            <person name="Maeda T."/>
            <person name="Takahashi S."/>
            <person name="Yoshida T."/>
            <person name="Shimamura S."/>
            <person name="Takaki Y."/>
            <person name="Nagai Y."/>
            <person name="Toyoda A."/>
            <person name="Suzuki Y."/>
            <person name="Arimoto A."/>
            <person name="Ishii H."/>
            <person name="Satoh N."/>
            <person name="Nishiyama T."/>
            <person name="Hasebe M."/>
            <person name="Maruyama T."/>
            <person name="Minagawa J."/>
            <person name="Obokata J."/>
            <person name="Shigenobu S."/>
        </authorList>
    </citation>
    <scope>NUCLEOTIDE SEQUENCE [LARGE SCALE GENOMIC DNA]</scope>
</reference>
<gene>
    <name evidence="3" type="ORF">ElyMa_003758000</name>
</gene>
<dbReference type="Proteomes" id="UP000762676">
    <property type="component" value="Unassembled WGS sequence"/>
</dbReference>